<dbReference type="InterPro" id="IPR033505">
    <property type="entry name" value="USPL1"/>
</dbReference>
<evidence type="ECO:0000256" key="1">
    <source>
        <dbReference type="SAM" id="MobiDB-lite"/>
    </source>
</evidence>
<comment type="caution">
    <text evidence="3">The sequence shown here is derived from an EMBL/GenBank/DDBJ whole genome shotgun (WGS) entry which is preliminary data.</text>
</comment>
<dbReference type="Proteomes" id="UP000324632">
    <property type="component" value="Chromosome 23"/>
</dbReference>
<keyword evidence="4" id="KW-1185">Reference proteome</keyword>
<dbReference type="GO" id="GO:0015030">
    <property type="term" value="C:Cajal body"/>
    <property type="evidence" value="ECO:0007669"/>
    <property type="project" value="TreeGrafter"/>
</dbReference>
<feature type="region of interest" description="Disordered" evidence="1">
    <location>
        <begin position="673"/>
        <end position="699"/>
    </location>
</feature>
<dbReference type="InterPro" id="IPR038765">
    <property type="entry name" value="Papain-like_cys_pep_sf"/>
</dbReference>
<dbReference type="PANTHER" id="PTHR15294:SF3">
    <property type="entry name" value="SUMO-SPECIFIC ISOPEPTIDASE USPL1"/>
    <property type="match status" value="1"/>
</dbReference>
<dbReference type="EMBL" id="SOYY01000023">
    <property type="protein sequence ID" value="KAA0704147.1"/>
    <property type="molecule type" value="Genomic_DNA"/>
</dbReference>
<dbReference type="PANTHER" id="PTHR15294">
    <property type="entry name" value="RETINOVIN-RELATED"/>
    <property type="match status" value="1"/>
</dbReference>
<dbReference type="SUPFAM" id="SSF54001">
    <property type="entry name" value="Cysteine proteinases"/>
    <property type="match status" value="1"/>
</dbReference>
<proteinExistence type="predicted"/>
<evidence type="ECO:0000313" key="4">
    <source>
        <dbReference type="Proteomes" id="UP000324632"/>
    </source>
</evidence>
<feature type="compositionally biased region" description="Polar residues" evidence="1">
    <location>
        <begin position="681"/>
        <end position="699"/>
    </location>
</feature>
<evidence type="ECO:0000313" key="3">
    <source>
        <dbReference type="EMBL" id="KAA0704147.1"/>
    </source>
</evidence>
<dbReference type="AlphaFoldDB" id="A0A5A9N6H3"/>
<dbReference type="Pfam" id="PF15499">
    <property type="entry name" value="Peptidase_C98"/>
    <property type="match status" value="1"/>
</dbReference>
<accession>A0A5A9N6H3</accession>
<dbReference type="GO" id="GO:0032183">
    <property type="term" value="F:SUMO binding"/>
    <property type="evidence" value="ECO:0007669"/>
    <property type="project" value="InterPro"/>
</dbReference>
<protein>
    <submittedName>
        <fullName evidence="3">SUMO-specific isopeptidase USPL1</fullName>
    </submittedName>
</protein>
<organism evidence="3 4">
    <name type="scientific">Triplophysa tibetana</name>
    <dbReference type="NCBI Taxonomy" id="1572043"/>
    <lineage>
        <taxon>Eukaryota</taxon>
        <taxon>Metazoa</taxon>
        <taxon>Chordata</taxon>
        <taxon>Craniata</taxon>
        <taxon>Vertebrata</taxon>
        <taxon>Euteleostomi</taxon>
        <taxon>Actinopterygii</taxon>
        <taxon>Neopterygii</taxon>
        <taxon>Teleostei</taxon>
        <taxon>Ostariophysi</taxon>
        <taxon>Cypriniformes</taxon>
        <taxon>Nemacheilidae</taxon>
        <taxon>Triplophysa</taxon>
    </lineage>
</organism>
<dbReference type="PROSITE" id="PS50235">
    <property type="entry name" value="USP_3"/>
    <property type="match status" value="1"/>
</dbReference>
<dbReference type="GO" id="GO:0016926">
    <property type="term" value="P:protein desumoylation"/>
    <property type="evidence" value="ECO:0007669"/>
    <property type="project" value="TreeGrafter"/>
</dbReference>
<evidence type="ECO:0000259" key="2">
    <source>
        <dbReference type="PROSITE" id="PS50235"/>
    </source>
</evidence>
<dbReference type="InterPro" id="IPR028890">
    <property type="entry name" value="Peptidase_C98"/>
</dbReference>
<feature type="domain" description="USP" evidence="2">
    <location>
        <begin position="287"/>
        <end position="559"/>
    </location>
</feature>
<gene>
    <name evidence="3" type="ORF">E1301_Tti000208</name>
</gene>
<dbReference type="GO" id="GO:0030576">
    <property type="term" value="P:Cajal body organization"/>
    <property type="evidence" value="ECO:0007669"/>
    <property type="project" value="InterPro"/>
</dbReference>
<name>A0A5A9N6H3_9TELE</name>
<sequence length="973" mass="108016">MAHTLVSLKERRSTTTAIFLLPFCEKAFFMKESPPKMSPPAFLLAFGHENQTVQHAIKTGSRTLSVRLSLHMEMSPTGVLEQPNASMKSCLENIYIRSDFEWEDKNASPGNCPWCLVKGQTNALRYYAINLEETIMLCTNPVCLYPLVSRPLEDVRAGLSKTIEGWKRKSSILPDVDDISPPSKRPKDENLEVLSSLSEPCNLNASTLSDHTEMLNGEQLILETNTASINDTGNQNPEELPVGTDVDVDLDVDKKDGGVSSTQDETEEMDEFDIEAPVELVPLQPHLFWKNEDNLCWLDSLLVMLVNCRTIREALNQDLNVPDSVVRNFFSTYDKICAYVKAKEQQCEDKVTRVPAEVLKDAERQLSALRLSLFKLLQPTLKCEIGKEETPVFALPLLLRSDKWAEELFQHTVRWEFKCTSCGHTVNNSGVNTLTTLTQIMSDWHPLKATHRTQCSNCNRKNQRRKMVLERLSSVFALHFVEGLPRKDISKYSFEFEGTHYNVSTIFQYNKDLKHFVTWIRQSNGSWLELDDLKYPNSITHKRFTLRAKEIHVVFWESESRQDSASEVCPLTAPSVTDIDDNHLSDSAADDTYVVSAMTVSEDADITNSSTLNASIGNTTLLDTFEGLTHTDIVTLTLVEENAVTEATHLPVPQSQAFVPAVVANLPVASSVSSNFPSLSPQKHTQTHSSGSSEVTLSSAVKQTVATEMHSPLPPPAVARNPVGLQHASLLQRHPSFQSTPVRPPAPKPRPTLRCENNEAFPAKPAETFSGFLSKKGNGLPNPTGNNPSTGANHTSKASDILKLNGKKTLSVSADKQPISTTEALRLKLMKKLQAKKKKLAKLNQLLVNGGEITPKPDSTALLSPYSVTSSTSAYDSPAYDQFFAELLSPMTVSNLSPDSTDLQEMLNNSQNSETMNESLQSVSTIPTVVPEQTLIYPSSTDDSLMNLDDFIQTEMGQTAIENTDFNSLDLFF</sequence>
<dbReference type="InterPro" id="IPR028889">
    <property type="entry name" value="USP"/>
</dbReference>
<reference evidence="3 4" key="1">
    <citation type="journal article" date="2019" name="Mol. Ecol. Resour.">
        <title>Chromosome-level genome assembly of Triplophysa tibetana, a fish adapted to the harsh high-altitude environment of the Tibetan Plateau.</title>
        <authorList>
            <person name="Yang X."/>
            <person name="Liu H."/>
            <person name="Ma Z."/>
            <person name="Zou Y."/>
            <person name="Zou M."/>
            <person name="Mao Y."/>
            <person name="Li X."/>
            <person name="Wang H."/>
            <person name="Chen T."/>
            <person name="Wang W."/>
            <person name="Yang R."/>
        </authorList>
    </citation>
    <scope>NUCLEOTIDE SEQUENCE [LARGE SCALE GENOMIC DNA]</scope>
    <source>
        <strain evidence="3">TTIB1903HZAU</strain>
        <tissue evidence="3">Muscle</tissue>
    </source>
</reference>